<comment type="subcellular location">
    <subcellularLocation>
        <location evidence="1 11">Cytoplasm</location>
    </subcellularLocation>
</comment>
<keyword evidence="5 11" id="KW-0408">Iron</keyword>
<evidence type="ECO:0000313" key="14">
    <source>
        <dbReference type="Proteomes" id="UP000630718"/>
    </source>
</evidence>
<evidence type="ECO:0000256" key="6">
    <source>
        <dbReference type="ARBA" id="ARBA00023014"/>
    </source>
</evidence>
<evidence type="ECO:0000256" key="10">
    <source>
        <dbReference type="ARBA" id="ARBA00023163"/>
    </source>
</evidence>
<proteinExistence type="inferred from homology"/>
<dbReference type="GO" id="GO:0045454">
    <property type="term" value="P:cell redox homeostasis"/>
    <property type="evidence" value="ECO:0007669"/>
    <property type="project" value="TreeGrafter"/>
</dbReference>
<dbReference type="GO" id="GO:0005737">
    <property type="term" value="C:cytoplasm"/>
    <property type="evidence" value="ECO:0007669"/>
    <property type="project" value="UniProtKB-SubCell"/>
</dbReference>
<dbReference type="PROSITE" id="PS51674">
    <property type="entry name" value="4FE4S_WBL"/>
    <property type="match status" value="1"/>
</dbReference>
<organism evidence="13 14">
    <name type="scientific">Streptomyces fumanus</name>
    <dbReference type="NCBI Taxonomy" id="67302"/>
    <lineage>
        <taxon>Bacteria</taxon>
        <taxon>Bacillati</taxon>
        <taxon>Actinomycetota</taxon>
        <taxon>Actinomycetes</taxon>
        <taxon>Kitasatosporales</taxon>
        <taxon>Streptomycetaceae</taxon>
        <taxon>Streptomyces</taxon>
    </lineage>
</organism>
<dbReference type="GO" id="GO:0046872">
    <property type="term" value="F:metal ion binding"/>
    <property type="evidence" value="ECO:0007669"/>
    <property type="project" value="UniProtKB-KW"/>
</dbReference>
<keyword evidence="10 11" id="KW-0804">Transcription</keyword>
<keyword evidence="14" id="KW-1185">Reference proteome</keyword>
<evidence type="ECO:0000256" key="5">
    <source>
        <dbReference type="ARBA" id="ARBA00023004"/>
    </source>
</evidence>
<dbReference type="Pfam" id="PF02467">
    <property type="entry name" value="Whib"/>
    <property type="match status" value="1"/>
</dbReference>
<comment type="similarity">
    <text evidence="2 11">Belongs to the WhiB family.</text>
</comment>
<dbReference type="InterPro" id="IPR034768">
    <property type="entry name" value="4FE4S_WBL"/>
</dbReference>
<reference evidence="13" key="2">
    <citation type="submission" date="2020-09" db="EMBL/GenBank/DDBJ databases">
        <authorList>
            <person name="Sun Q."/>
            <person name="Ohkuma M."/>
        </authorList>
    </citation>
    <scope>NUCLEOTIDE SEQUENCE</scope>
    <source>
        <strain evidence="13">JCM 4477</strain>
    </source>
</reference>
<dbReference type="PANTHER" id="PTHR38839">
    <property type="entry name" value="TRANSCRIPTIONAL REGULATOR WHID-RELATED"/>
    <property type="match status" value="1"/>
</dbReference>
<evidence type="ECO:0000256" key="7">
    <source>
        <dbReference type="ARBA" id="ARBA00023015"/>
    </source>
</evidence>
<feature type="binding site" evidence="11">
    <location>
        <position position="15"/>
    </location>
    <ligand>
        <name>[4Fe-4S] cluster</name>
        <dbReference type="ChEBI" id="CHEBI:49883"/>
    </ligand>
</feature>
<keyword evidence="6 11" id="KW-0411">Iron-sulfur</keyword>
<dbReference type="GO" id="GO:0045892">
    <property type="term" value="P:negative regulation of DNA-templated transcription"/>
    <property type="evidence" value="ECO:0007669"/>
    <property type="project" value="TreeGrafter"/>
</dbReference>
<evidence type="ECO:0000256" key="1">
    <source>
        <dbReference type="ARBA" id="ARBA00004496"/>
    </source>
</evidence>
<dbReference type="PANTHER" id="PTHR38839:SF6">
    <property type="entry name" value="TRANSCRIPTIONAL REGULATOR WHIB1"/>
    <property type="match status" value="1"/>
</dbReference>
<keyword evidence="11" id="KW-0963">Cytoplasm</keyword>
<name>A0A919AJT4_9ACTN</name>
<dbReference type="GO" id="GO:0051539">
    <property type="term" value="F:4 iron, 4 sulfur cluster binding"/>
    <property type="evidence" value="ECO:0007669"/>
    <property type="project" value="UniProtKB-UniRule"/>
</dbReference>
<evidence type="ECO:0000256" key="3">
    <source>
        <dbReference type="ARBA" id="ARBA00022485"/>
    </source>
</evidence>
<dbReference type="GO" id="GO:0003677">
    <property type="term" value="F:DNA binding"/>
    <property type="evidence" value="ECO:0007669"/>
    <property type="project" value="UniProtKB-UniRule"/>
</dbReference>
<comment type="PTM">
    <text evidence="11">Upon Fe-S cluster removal intramolecular disulfide bonds are formed.</text>
</comment>
<comment type="caution">
    <text evidence="13">The sequence shown here is derived from an EMBL/GenBank/DDBJ whole genome shotgun (WGS) entry which is preliminary data.</text>
</comment>
<evidence type="ECO:0000259" key="12">
    <source>
        <dbReference type="PROSITE" id="PS51674"/>
    </source>
</evidence>
<dbReference type="RefSeq" id="WP_351057804.1">
    <property type="nucleotide sequence ID" value="NZ_BNBI01000008.1"/>
</dbReference>
<dbReference type="AlphaFoldDB" id="A0A919AJT4"/>
<dbReference type="GO" id="GO:0035731">
    <property type="term" value="F:dinitrosyl-iron complex binding"/>
    <property type="evidence" value="ECO:0007669"/>
    <property type="project" value="UniProtKB-UniRule"/>
</dbReference>
<feature type="domain" description="4Fe-4S Wbl-type" evidence="12">
    <location>
        <begin position="14"/>
        <end position="76"/>
    </location>
</feature>
<sequence>MRSALARPIWEEALCRTVDPELFFPVGEGGPAAVQTAEAKRICGRCPLTRDCREWALSEGEDSGVWGGLSEQERRVMRRAAARRRYRRSARGA</sequence>
<keyword evidence="9 11" id="KW-1015">Disulfide bond</keyword>
<feature type="binding site" evidence="11">
    <location>
        <position position="43"/>
    </location>
    <ligand>
        <name>[4Fe-4S] cluster</name>
        <dbReference type="ChEBI" id="CHEBI:49883"/>
    </ligand>
</feature>
<evidence type="ECO:0000256" key="9">
    <source>
        <dbReference type="ARBA" id="ARBA00023157"/>
    </source>
</evidence>
<comment type="function">
    <text evidence="11">Acts as a transcriptional regulator. Probably redox-responsive. The apo- but not holo-form probably binds DNA.</text>
</comment>
<comment type="PTM">
    <text evidence="11">The Fe-S cluster can be nitrosylated by nitric oxide (NO).</text>
</comment>
<dbReference type="InterPro" id="IPR003482">
    <property type="entry name" value="Whib"/>
</dbReference>
<gene>
    <name evidence="11" type="primary">whiB</name>
    <name evidence="13" type="ORF">GCM10018772_40880</name>
</gene>
<feature type="binding site" evidence="11">
    <location>
        <position position="46"/>
    </location>
    <ligand>
        <name>[4Fe-4S] cluster</name>
        <dbReference type="ChEBI" id="CHEBI:49883"/>
    </ligand>
</feature>
<feature type="binding site" evidence="11">
    <location>
        <position position="52"/>
    </location>
    <ligand>
        <name>[4Fe-4S] cluster</name>
        <dbReference type="ChEBI" id="CHEBI:49883"/>
    </ligand>
</feature>
<evidence type="ECO:0000313" key="13">
    <source>
        <dbReference type="EMBL" id="GHF11584.1"/>
    </source>
</evidence>
<dbReference type="EMBL" id="BNBI01000008">
    <property type="protein sequence ID" value="GHF11584.1"/>
    <property type="molecule type" value="Genomic_DNA"/>
</dbReference>
<comment type="cofactor">
    <cofactor evidence="11">
        <name>[4Fe-4S] cluster</name>
        <dbReference type="ChEBI" id="CHEBI:49883"/>
    </cofactor>
    <text evidence="11">Binds 1 [4Fe-4S] cluster per subunit. Following nitrosylation of the [4Fe-4S] cluster binds 1 [4Fe-8(NO)] cluster per subunit.</text>
</comment>
<dbReference type="GO" id="GO:0047134">
    <property type="term" value="F:protein-disulfide reductase [NAD(P)H] activity"/>
    <property type="evidence" value="ECO:0007669"/>
    <property type="project" value="TreeGrafter"/>
</dbReference>
<evidence type="ECO:0000256" key="11">
    <source>
        <dbReference type="HAMAP-Rule" id="MF_01479"/>
    </source>
</evidence>
<keyword evidence="7 11" id="KW-0805">Transcription regulation</keyword>
<reference evidence="13" key="1">
    <citation type="journal article" date="2014" name="Int. J. Syst. Evol. Microbiol.">
        <title>Complete genome sequence of Corynebacterium casei LMG S-19264T (=DSM 44701T), isolated from a smear-ripened cheese.</title>
        <authorList>
            <consortium name="US DOE Joint Genome Institute (JGI-PGF)"/>
            <person name="Walter F."/>
            <person name="Albersmeier A."/>
            <person name="Kalinowski J."/>
            <person name="Ruckert C."/>
        </authorList>
    </citation>
    <scope>NUCLEOTIDE SEQUENCE</scope>
    <source>
        <strain evidence="13">JCM 4477</strain>
    </source>
</reference>
<evidence type="ECO:0000256" key="4">
    <source>
        <dbReference type="ARBA" id="ARBA00022723"/>
    </source>
</evidence>
<accession>A0A919AJT4</accession>
<dbReference type="Proteomes" id="UP000630718">
    <property type="component" value="Unassembled WGS sequence"/>
</dbReference>
<keyword evidence="8 11" id="KW-0238">DNA-binding</keyword>
<protein>
    <recommendedName>
        <fullName evidence="11">Transcriptional regulator WhiB</fullName>
    </recommendedName>
</protein>
<evidence type="ECO:0000256" key="8">
    <source>
        <dbReference type="ARBA" id="ARBA00023125"/>
    </source>
</evidence>
<keyword evidence="3 11" id="KW-0004">4Fe-4S</keyword>
<keyword evidence="4 11" id="KW-0479">Metal-binding</keyword>
<dbReference type="HAMAP" id="MF_01479">
    <property type="entry name" value="WhiB"/>
    <property type="match status" value="1"/>
</dbReference>
<evidence type="ECO:0000256" key="2">
    <source>
        <dbReference type="ARBA" id="ARBA00006597"/>
    </source>
</evidence>